<comment type="pathway">
    <text evidence="1 4">Carotenoid biosynthesis.</text>
</comment>
<proteinExistence type="inferred from homology"/>
<keyword evidence="2 4" id="KW-0125">Carotenoid biosynthesis</keyword>
<dbReference type="Pfam" id="PF01593">
    <property type="entry name" value="Amino_oxidase"/>
    <property type="match status" value="1"/>
</dbReference>
<dbReference type="GO" id="GO:0016117">
    <property type="term" value="P:carotenoid biosynthetic process"/>
    <property type="evidence" value="ECO:0007669"/>
    <property type="project" value="UniProtKB-KW"/>
</dbReference>
<evidence type="ECO:0000256" key="3">
    <source>
        <dbReference type="ARBA" id="ARBA00023002"/>
    </source>
</evidence>
<dbReference type="Proteomes" id="UP000218377">
    <property type="component" value="Unassembled WGS sequence"/>
</dbReference>
<evidence type="ECO:0000256" key="5">
    <source>
        <dbReference type="SAM" id="MobiDB-lite"/>
    </source>
</evidence>
<evidence type="ECO:0000256" key="2">
    <source>
        <dbReference type="ARBA" id="ARBA00022746"/>
    </source>
</evidence>
<dbReference type="InterPro" id="IPR036188">
    <property type="entry name" value="FAD/NAD-bd_sf"/>
</dbReference>
<evidence type="ECO:0000256" key="4">
    <source>
        <dbReference type="RuleBase" id="RU362075"/>
    </source>
</evidence>
<dbReference type="InterPro" id="IPR002937">
    <property type="entry name" value="Amino_oxidase"/>
</dbReference>
<protein>
    <submittedName>
        <fullName evidence="7">Phytoene dehydrogenase</fullName>
    </submittedName>
</protein>
<feature type="region of interest" description="Disordered" evidence="5">
    <location>
        <begin position="516"/>
        <end position="545"/>
    </location>
</feature>
<evidence type="ECO:0000313" key="8">
    <source>
        <dbReference type="Proteomes" id="UP000218377"/>
    </source>
</evidence>
<sequence>MTQRIGVIGGGAAGLATAALLAREGHTVDLFEQNSTLGGRIGSIERDGYRFDTGPSWYLMPEVYEHFFNLVGTSAAAELDLRTLDPAYTVFSPASTNSPAQAITIPQGQARVLEVFERIERGSGRSLSRYLASAERTKKMAIDYFLYNPFTSPVSLLRPEIMTALPTLARLLTTSLEHFSSTSVRHPALRQILQYPAIFLGTDPRRAPAIYHLMSALDLSDGVQYPMGGFRTIADALTGIVERSGVRVHTNAPVKHISAVSQNRRGRKVTGLVWTDHEGRNHEHHCDIVVSAADLHHTETQLLDPVDRSFPASWWEGVTSGPGAILVFLGIEGLVPQLPHHSLFFTDDWSTNFDDIFGPRPKISSPASVYVCKPSHSDPNVAPPDHENLFILIPVPADAGLGAGGRDGQGDPRIERAADRAIDQVARWAEIPDLRDRIRFRETQGPTDFSSTYNSWLGGMLGPAHTLRQSAMFRQQNASKKMEGLYYAGATTAPGVGVPMCLISAELVLKRIRGDSSPGPLPIDHDPFGTTVSQPLNGSSSSSLK</sequence>
<dbReference type="EMBL" id="NRGX01000001">
    <property type="protein sequence ID" value="PCC17521.1"/>
    <property type="molecule type" value="Genomic_DNA"/>
</dbReference>
<accession>A0A2A3X1E0</accession>
<comment type="caution">
    <text evidence="7">The sequence shown here is derived from an EMBL/GenBank/DDBJ whole genome shotgun (WGS) entry which is preliminary data.</text>
</comment>
<gene>
    <name evidence="7" type="ORF">CIK79_04000</name>
</gene>
<dbReference type="RefSeq" id="WP_096157483.1">
    <property type="nucleotide sequence ID" value="NZ_JABUXY010000018.1"/>
</dbReference>
<name>A0A2A3X1E0_BREAU</name>
<comment type="similarity">
    <text evidence="4">Belongs to the carotenoid/retinoid oxidoreductase family.</text>
</comment>
<dbReference type="AlphaFoldDB" id="A0A2A3X1E0"/>
<evidence type="ECO:0000256" key="1">
    <source>
        <dbReference type="ARBA" id="ARBA00004829"/>
    </source>
</evidence>
<reference evidence="7 8" key="1">
    <citation type="journal article" date="2017" name="Elife">
        <title>Extensive horizontal gene transfer in cheese-associated bacteria.</title>
        <authorList>
            <person name="Bonham K.S."/>
            <person name="Wolfe B.E."/>
            <person name="Dutton R.J."/>
        </authorList>
    </citation>
    <scope>NUCLEOTIDE SEQUENCE [LARGE SCALE GENOMIC DNA]</scope>
    <source>
        <strain evidence="7 8">JB5</strain>
    </source>
</reference>
<dbReference type="NCBIfam" id="TIGR02734">
    <property type="entry name" value="crtI_fam"/>
    <property type="match status" value="1"/>
</dbReference>
<dbReference type="GO" id="GO:0016491">
    <property type="term" value="F:oxidoreductase activity"/>
    <property type="evidence" value="ECO:0007669"/>
    <property type="project" value="UniProtKB-KW"/>
</dbReference>
<organism evidence="7 8">
    <name type="scientific">Brevibacterium aurantiacum</name>
    <dbReference type="NCBI Taxonomy" id="273384"/>
    <lineage>
        <taxon>Bacteria</taxon>
        <taxon>Bacillati</taxon>
        <taxon>Actinomycetota</taxon>
        <taxon>Actinomycetes</taxon>
        <taxon>Micrococcales</taxon>
        <taxon>Brevibacteriaceae</taxon>
        <taxon>Brevibacterium</taxon>
    </lineage>
</organism>
<dbReference type="SUPFAM" id="SSF51905">
    <property type="entry name" value="FAD/NAD(P)-binding domain"/>
    <property type="match status" value="1"/>
</dbReference>
<dbReference type="PANTHER" id="PTHR43734">
    <property type="entry name" value="PHYTOENE DESATURASE"/>
    <property type="match status" value="1"/>
</dbReference>
<feature type="domain" description="Amine oxidase" evidence="6">
    <location>
        <begin position="13"/>
        <end position="506"/>
    </location>
</feature>
<evidence type="ECO:0000313" key="7">
    <source>
        <dbReference type="EMBL" id="PCC17521.1"/>
    </source>
</evidence>
<dbReference type="PRINTS" id="PR00419">
    <property type="entry name" value="ADXRDTASE"/>
</dbReference>
<evidence type="ECO:0000259" key="6">
    <source>
        <dbReference type="Pfam" id="PF01593"/>
    </source>
</evidence>
<dbReference type="Gene3D" id="3.50.50.60">
    <property type="entry name" value="FAD/NAD(P)-binding domain"/>
    <property type="match status" value="2"/>
</dbReference>
<keyword evidence="3 4" id="KW-0560">Oxidoreductase</keyword>
<dbReference type="PANTHER" id="PTHR43734:SF1">
    <property type="entry name" value="PHYTOENE DESATURASE"/>
    <property type="match status" value="1"/>
</dbReference>
<dbReference type="InterPro" id="IPR014105">
    <property type="entry name" value="Carotenoid/retinoid_OxRdtase"/>
</dbReference>